<dbReference type="Gene3D" id="3.80.30.20">
    <property type="entry name" value="tm_1862 like domain"/>
    <property type="match status" value="1"/>
</dbReference>
<feature type="binding site" evidence="16">
    <location>
        <position position="207"/>
    </location>
    <ligand>
        <name>S-adenosyl-L-methionine</name>
        <dbReference type="ChEBI" id="CHEBI:59789"/>
        <label>2</label>
    </ligand>
</feature>
<dbReference type="Gene3D" id="1.10.10.920">
    <property type="match status" value="1"/>
</dbReference>
<dbReference type="Pfam" id="PF04055">
    <property type="entry name" value="Radical_SAM"/>
    <property type="match status" value="1"/>
</dbReference>
<evidence type="ECO:0000256" key="8">
    <source>
        <dbReference type="ARBA" id="ARBA00022723"/>
    </source>
</evidence>
<keyword evidence="12 15" id="KW-0627">Porphyrin biosynthesis</keyword>
<evidence type="ECO:0000256" key="5">
    <source>
        <dbReference type="ARBA" id="ARBA00022485"/>
    </source>
</evidence>
<evidence type="ECO:0000256" key="4">
    <source>
        <dbReference type="ARBA" id="ARBA00011245"/>
    </source>
</evidence>
<dbReference type="PIRSF" id="PIRSF000167">
    <property type="entry name" value="HemN"/>
    <property type="match status" value="1"/>
</dbReference>
<dbReference type="EMBL" id="CP120682">
    <property type="protein sequence ID" value="WKN35469.1"/>
    <property type="molecule type" value="Genomic_DNA"/>
</dbReference>
<evidence type="ECO:0000256" key="12">
    <source>
        <dbReference type="ARBA" id="ARBA00023244"/>
    </source>
</evidence>
<evidence type="ECO:0000256" key="7">
    <source>
        <dbReference type="ARBA" id="ARBA00022691"/>
    </source>
</evidence>
<evidence type="ECO:0000256" key="17">
    <source>
        <dbReference type="PIRSR" id="PIRSR000167-2"/>
    </source>
</evidence>
<dbReference type="SFLD" id="SFLDS00029">
    <property type="entry name" value="Radical_SAM"/>
    <property type="match status" value="1"/>
</dbReference>
<reference evidence="19" key="1">
    <citation type="journal article" date="2023" name="Comput. Struct. Biotechnol. J.">
        <title>Discovery of a novel marine Bacteroidetes with a rich repertoire of carbohydrate-active enzymes.</title>
        <authorList>
            <person name="Chen B."/>
            <person name="Liu G."/>
            <person name="Chen Q."/>
            <person name="Wang H."/>
            <person name="Liu L."/>
            <person name="Tang K."/>
        </authorList>
    </citation>
    <scope>NUCLEOTIDE SEQUENCE</scope>
    <source>
        <strain evidence="19">TK19036</strain>
    </source>
</reference>
<dbReference type="SUPFAM" id="SSF102114">
    <property type="entry name" value="Radical SAM enzymes"/>
    <property type="match status" value="1"/>
</dbReference>
<evidence type="ECO:0000256" key="9">
    <source>
        <dbReference type="ARBA" id="ARBA00023002"/>
    </source>
</evidence>
<feature type="binding site" evidence="17">
    <location>
        <position position="63"/>
    </location>
    <ligand>
        <name>[4Fe-4S] cluster</name>
        <dbReference type="ChEBI" id="CHEBI:49883"/>
        <note>4Fe-4S-S-AdoMet</note>
    </ligand>
</feature>
<dbReference type="SFLD" id="SFLDG01065">
    <property type="entry name" value="anaerobic_coproporphyrinogen-I"/>
    <property type="match status" value="1"/>
</dbReference>
<dbReference type="SFLD" id="SFLDG01082">
    <property type="entry name" value="B12-binding_domain_containing"/>
    <property type="match status" value="1"/>
</dbReference>
<dbReference type="InterPro" id="IPR006638">
    <property type="entry name" value="Elp3/MiaA/NifB-like_rSAM"/>
</dbReference>
<keyword evidence="8 15" id="KW-0479">Metal-binding</keyword>
<evidence type="ECO:0000256" key="1">
    <source>
        <dbReference type="ARBA" id="ARBA00004496"/>
    </source>
</evidence>
<evidence type="ECO:0000313" key="19">
    <source>
        <dbReference type="EMBL" id="WKN35469.1"/>
    </source>
</evidence>
<comment type="catalytic activity">
    <reaction evidence="14 15">
        <text>coproporphyrinogen III + 2 S-adenosyl-L-methionine = protoporphyrinogen IX + 2 5'-deoxyadenosine + 2 L-methionine + 2 CO2</text>
        <dbReference type="Rhea" id="RHEA:15425"/>
        <dbReference type="ChEBI" id="CHEBI:16526"/>
        <dbReference type="ChEBI" id="CHEBI:17319"/>
        <dbReference type="ChEBI" id="CHEBI:57307"/>
        <dbReference type="ChEBI" id="CHEBI:57309"/>
        <dbReference type="ChEBI" id="CHEBI:57844"/>
        <dbReference type="ChEBI" id="CHEBI:59789"/>
        <dbReference type="EC" id="1.3.98.3"/>
    </reaction>
</comment>
<feature type="binding site" evidence="17">
    <location>
        <position position="66"/>
    </location>
    <ligand>
        <name>[4Fe-4S] cluster</name>
        <dbReference type="ChEBI" id="CHEBI:49883"/>
        <note>4Fe-4S-S-AdoMet</note>
    </ligand>
</feature>
<dbReference type="GO" id="GO:0006782">
    <property type="term" value="P:protoporphyrinogen IX biosynthetic process"/>
    <property type="evidence" value="ECO:0007669"/>
    <property type="project" value="TreeGrafter"/>
</dbReference>
<accession>A0AA49JFF4</accession>
<dbReference type="InterPro" id="IPR034505">
    <property type="entry name" value="Coproporphyrinogen-III_oxidase"/>
</dbReference>
<evidence type="ECO:0000256" key="11">
    <source>
        <dbReference type="ARBA" id="ARBA00023014"/>
    </source>
</evidence>
<dbReference type="GO" id="GO:0051539">
    <property type="term" value="F:4 iron, 4 sulfur cluster binding"/>
    <property type="evidence" value="ECO:0007669"/>
    <property type="project" value="UniProtKB-KW"/>
</dbReference>
<evidence type="ECO:0000256" key="6">
    <source>
        <dbReference type="ARBA" id="ARBA00022490"/>
    </source>
</evidence>
<dbReference type="GO" id="GO:0046872">
    <property type="term" value="F:metal ion binding"/>
    <property type="evidence" value="ECO:0007669"/>
    <property type="project" value="UniProtKB-KW"/>
</dbReference>
<dbReference type="GO" id="GO:0004109">
    <property type="term" value="F:coproporphyrinogen oxidase activity"/>
    <property type="evidence" value="ECO:0007669"/>
    <property type="project" value="InterPro"/>
</dbReference>
<dbReference type="GO" id="GO:0005737">
    <property type="term" value="C:cytoplasm"/>
    <property type="evidence" value="ECO:0007669"/>
    <property type="project" value="UniProtKB-SubCell"/>
</dbReference>
<organism evidence="19">
    <name type="scientific">Roseihalotalea indica</name>
    <dbReference type="NCBI Taxonomy" id="2867963"/>
    <lineage>
        <taxon>Bacteria</taxon>
        <taxon>Pseudomonadati</taxon>
        <taxon>Bacteroidota</taxon>
        <taxon>Cytophagia</taxon>
        <taxon>Cytophagales</taxon>
        <taxon>Catalimonadaceae</taxon>
        <taxon>Roseihalotalea</taxon>
    </lineage>
</organism>
<dbReference type="EC" id="1.3.98.3" evidence="15"/>
<feature type="binding site" evidence="16">
    <location>
        <position position="241"/>
    </location>
    <ligand>
        <name>S-adenosyl-L-methionine</name>
        <dbReference type="ChEBI" id="CHEBI:59789"/>
        <label>2</label>
    </ligand>
</feature>
<gene>
    <name evidence="19" type="primary">hemN</name>
    <name evidence="19" type="ORF">K4G66_24145</name>
</gene>
<dbReference type="InterPro" id="IPR023404">
    <property type="entry name" value="rSAM_horseshoe"/>
</dbReference>
<feature type="binding site" evidence="16">
    <location>
        <position position="53"/>
    </location>
    <ligand>
        <name>S-adenosyl-L-methionine</name>
        <dbReference type="ChEBI" id="CHEBI:59789"/>
        <label>1</label>
    </ligand>
</feature>
<feature type="binding site" evidence="16">
    <location>
        <begin position="111"/>
        <end position="112"/>
    </location>
    <ligand>
        <name>S-adenosyl-L-methionine</name>
        <dbReference type="ChEBI" id="CHEBI:59789"/>
        <label>2</label>
    </ligand>
</feature>
<reference evidence="19" key="2">
    <citation type="journal article" date="2024" name="Antonie Van Leeuwenhoek">
        <title>Roseihalotalea indica gen. nov., sp. nov., a halophilic Bacteroidetes from mesopelagic Southwest Indian Ocean with higher carbohydrate metabolic potential.</title>
        <authorList>
            <person name="Chen B."/>
            <person name="Zhang M."/>
            <person name="Lin D."/>
            <person name="Ye J."/>
            <person name="Tang K."/>
        </authorList>
    </citation>
    <scope>NUCLEOTIDE SEQUENCE</scope>
    <source>
        <strain evidence="19">TK19036</strain>
    </source>
</reference>
<dbReference type="PANTHER" id="PTHR13932">
    <property type="entry name" value="COPROPORPHYRINIGEN III OXIDASE"/>
    <property type="match status" value="1"/>
</dbReference>
<feature type="binding site" evidence="16">
    <location>
        <position position="110"/>
    </location>
    <ligand>
        <name>S-adenosyl-L-methionine</name>
        <dbReference type="ChEBI" id="CHEBI:59789"/>
        <label>1</label>
    </ligand>
</feature>
<protein>
    <recommendedName>
        <fullName evidence="15">Coproporphyrinogen-III oxidase</fullName>
        <ecNumber evidence="15">1.3.98.3</ecNumber>
    </recommendedName>
</protein>
<evidence type="ECO:0000256" key="16">
    <source>
        <dbReference type="PIRSR" id="PIRSR000167-1"/>
    </source>
</evidence>
<evidence type="ECO:0000256" key="15">
    <source>
        <dbReference type="PIRNR" id="PIRNR000167"/>
    </source>
</evidence>
<keyword evidence="5 15" id="KW-0004">4Fe-4S</keyword>
<evidence type="ECO:0000256" key="10">
    <source>
        <dbReference type="ARBA" id="ARBA00023004"/>
    </source>
</evidence>
<dbReference type="InterPro" id="IPR004558">
    <property type="entry name" value="Coprogen_oxidase_HemN"/>
</dbReference>
<dbReference type="InterPro" id="IPR058240">
    <property type="entry name" value="rSAM_sf"/>
</dbReference>
<dbReference type="AlphaFoldDB" id="A0AA49JFF4"/>
<dbReference type="PANTHER" id="PTHR13932:SF6">
    <property type="entry name" value="OXYGEN-INDEPENDENT COPROPORPHYRINOGEN III OXIDASE"/>
    <property type="match status" value="1"/>
</dbReference>
<keyword evidence="10 15" id="KW-0408">Iron</keyword>
<feature type="binding site" evidence="16">
    <location>
        <position position="182"/>
    </location>
    <ligand>
        <name>S-adenosyl-L-methionine</name>
        <dbReference type="ChEBI" id="CHEBI:59789"/>
        <label>2</label>
    </ligand>
</feature>
<evidence type="ECO:0000256" key="3">
    <source>
        <dbReference type="ARBA" id="ARBA00005493"/>
    </source>
</evidence>
<evidence type="ECO:0000256" key="2">
    <source>
        <dbReference type="ARBA" id="ARBA00004785"/>
    </source>
</evidence>
<feature type="domain" description="Radical SAM core" evidence="18">
    <location>
        <begin position="44"/>
        <end position="285"/>
    </location>
</feature>
<keyword evidence="6 15" id="KW-0963">Cytoplasm</keyword>
<feature type="binding site" evidence="16">
    <location>
        <position position="170"/>
    </location>
    <ligand>
        <name>S-adenosyl-L-methionine</name>
        <dbReference type="ChEBI" id="CHEBI:59789"/>
        <label>2</label>
    </ligand>
</feature>
<dbReference type="NCBIfam" id="TIGR00538">
    <property type="entry name" value="hemN"/>
    <property type="match status" value="1"/>
</dbReference>
<evidence type="ECO:0000256" key="13">
    <source>
        <dbReference type="ARBA" id="ARBA00024295"/>
    </source>
</evidence>
<comment type="subunit">
    <text evidence="4">Monomer.</text>
</comment>
<comment type="pathway">
    <text evidence="2 15">Porphyrin-containing compound metabolism; protoporphyrin-IX biosynthesis; protoporphyrinogen-IX from coproporphyrinogen-III (AdoMet route): step 1/1.</text>
</comment>
<name>A0AA49JFF4_9BACT</name>
<sequence length="450" mass="51960">MNTSLIRKYNVPGPRYTSYPTVPYWNKTPSQQQWQLHVKQAYQESQQQGISLYIHLPYCESLCTYCGCNTHITVNHNVEHAYIDALLKEWSMYVHILEDYPLIQEIHLGGGTPTFFSPPQLQRLLQGIRMAARINDTAELSLEAHPNNTSPEHLTTLYQLGFRRLSLGIQDFDHEVQKQINRIQSYEQVEKITTLAREIGYQSINYDLIFGLPRQTVNTISQTIQQTLRLQPDRIAFYSYAHVPWMKPAQKSFEAYLPTDKEKRSLYETGKQLLEQGGYYEIGMDHFALPTDKLFLASQQSYLHRNFMGYTTQTTRLMLGLGTSAISDSWSAFAQNEKTTKSYLQAIRQGMLPVERGHILTEEDLLIREHILNLMCQGKTCWDDCLAENRVLNHSLERLEAMEEDHLVNLGSNFIHVTEEGKPFIRNICMALDTHLRKSKPSSSLFSTTI</sequence>
<keyword evidence="9 15" id="KW-0560">Oxidoreductase</keyword>
<comment type="function">
    <text evidence="13">Involved in the heme biosynthesis. Catalyzes the anaerobic oxidative decarboxylation of propionate groups of rings A and B of coproporphyrinogen III to yield the vinyl groups in protoporphyrinogen IX.</text>
</comment>
<comment type="cofactor">
    <cofactor evidence="15 17">
        <name>[4Fe-4S] cluster</name>
        <dbReference type="ChEBI" id="CHEBI:49883"/>
    </cofactor>
    <text evidence="15 17">Binds 1 [4Fe-4S] cluster. The cluster is coordinated with 3 cysteines and an exchangeable S-adenosyl-L-methionine.</text>
</comment>
<comment type="similarity">
    <text evidence="3 15">Belongs to the anaerobic coproporphyrinogen-III oxidase family.</text>
</comment>
<evidence type="ECO:0000259" key="18">
    <source>
        <dbReference type="PROSITE" id="PS51918"/>
    </source>
</evidence>
<feature type="binding site" evidence="16">
    <location>
        <position position="143"/>
    </location>
    <ligand>
        <name>S-adenosyl-L-methionine</name>
        <dbReference type="ChEBI" id="CHEBI:59789"/>
        <label>1</label>
    </ligand>
</feature>
<dbReference type="InterPro" id="IPR007197">
    <property type="entry name" value="rSAM"/>
</dbReference>
<feature type="binding site" evidence="16">
    <location>
        <begin position="65"/>
        <end position="67"/>
    </location>
    <ligand>
        <name>S-adenosyl-L-methionine</name>
        <dbReference type="ChEBI" id="CHEBI:59789"/>
        <label>2</label>
    </ligand>
</feature>
<keyword evidence="7 15" id="KW-0949">S-adenosyl-L-methionine</keyword>
<proteinExistence type="inferred from homology"/>
<feature type="binding site" evidence="16">
    <location>
        <position position="326"/>
    </location>
    <ligand>
        <name>S-adenosyl-L-methionine</name>
        <dbReference type="ChEBI" id="CHEBI:59789"/>
        <label>1</label>
    </ligand>
</feature>
<dbReference type="GO" id="GO:0051989">
    <property type="term" value="F:coproporphyrinogen dehydrogenase activity"/>
    <property type="evidence" value="ECO:0007669"/>
    <property type="project" value="UniProtKB-EC"/>
</dbReference>
<comment type="subcellular location">
    <subcellularLocation>
        <location evidence="1 15">Cytoplasm</location>
    </subcellularLocation>
</comment>
<keyword evidence="11 15" id="KW-0411">Iron-sulfur</keyword>
<dbReference type="SMART" id="SM00729">
    <property type="entry name" value="Elp3"/>
    <property type="match status" value="1"/>
</dbReference>
<evidence type="ECO:0000256" key="14">
    <source>
        <dbReference type="ARBA" id="ARBA00048321"/>
    </source>
</evidence>
<dbReference type="PROSITE" id="PS51918">
    <property type="entry name" value="RADICAL_SAM"/>
    <property type="match status" value="1"/>
</dbReference>
<feature type="binding site" evidence="17">
    <location>
        <position position="59"/>
    </location>
    <ligand>
        <name>[4Fe-4S] cluster</name>
        <dbReference type="ChEBI" id="CHEBI:49883"/>
        <note>4Fe-4S-S-AdoMet</note>
    </ligand>
</feature>